<dbReference type="AlphaFoldDB" id="A0A085JEX9"/>
<sequence length="141" mass="15426">MPVAEVADWRRNLQDADLVIIASPEYAHGVTGVIKNALDWIVSSGEFTDKPVSIPNLSPRAGIAHAQLIEIITVMGAQYSASCSPVASLAEPYVIPGLSAAELCEQPEINSRLRRLWEVILLTLTSRHATTIRLRRAFSSY</sequence>
<dbReference type="Gene3D" id="3.40.50.360">
    <property type="match status" value="1"/>
</dbReference>
<dbReference type="GO" id="GO:0005829">
    <property type="term" value="C:cytosol"/>
    <property type="evidence" value="ECO:0007669"/>
    <property type="project" value="TreeGrafter"/>
</dbReference>
<evidence type="ECO:0000256" key="2">
    <source>
        <dbReference type="ARBA" id="ARBA00022643"/>
    </source>
</evidence>
<organism evidence="4 5">
    <name type="scientific">Tatumella ptyseos ATCC 33301</name>
    <dbReference type="NCBI Taxonomy" id="1005995"/>
    <lineage>
        <taxon>Bacteria</taxon>
        <taxon>Pseudomonadati</taxon>
        <taxon>Pseudomonadota</taxon>
        <taxon>Gammaproteobacteria</taxon>
        <taxon>Enterobacterales</taxon>
        <taxon>Erwiniaceae</taxon>
        <taxon>Tatumella</taxon>
    </lineage>
</organism>
<evidence type="ECO:0000313" key="4">
    <source>
        <dbReference type="EMBL" id="KFD19025.1"/>
    </source>
</evidence>
<proteinExistence type="predicted"/>
<evidence type="ECO:0000259" key="3">
    <source>
        <dbReference type="Pfam" id="PF03358"/>
    </source>
</evidence>
<dbReference type="Proteomes" id="UP000028602">
    <property type="component" value="Unassembled WGS sequence"/>
</dbReference>
<dbReference type="SUPFAM" id="SSF52218">
    <property type="entry name" value="Flavoproteins"/>
    <property type="match status" value="1"/>
</dbReference>
<evidence type="ECO:0000256" key="1">
    <source>
        <dbReference type="ARBA" id="ARBA00001917"/>
    </source>
</evidence>
<keyword evidence="4" id="KW-0560">Oxidoreductase</keyword>
<keyword evidence="5" id="KW-1185">Reference proteome</keyword>
<dbReference type="GO" id="GO:0016491">
    <property type="term" value="F:oxidoreductase activity"/>
    <property type="evidence" value="ECO:0007669"/>
    <property type="project" value="UniProtKB-KW"/>
</dbReference>
<dbReference type="InterPro" id="IPR029039">
    <property type="entry name" value="Flavoprotein-like_sf"/>
</dbReference>
<dbReference type="InterPro" id="IPR050712">
    <property type="entry name" value="NAD(P)H-dep_reductase"/>
</dbReference>
<dbReference type="GO" id="GO:0010181">
    <property type="term" value="F:FMN binding"/>
    <property type="evidence" value="ECO:0007669"/>
    <property type="project" value="TreeGrafter"/>
</dbReference>
<dbReference type="PANTHER" id="PTHR30543:SF21">
    <property type="entry name" value="NAD(P)H-DEPENDENT FMN REDUCTASE LOT6"/>
    <property type="match status" value="1"/>
</dbReference>
<comment type="caution">
    <text evidence="4">The sequence shown here is derived from an EMBL/GenBank/DDBJ whole genome shotgun (WGS) entry which is preliminary data.</text>
</comment>
<protein>
    <submittedName>
        <fullName evidence="4">NADPH-quinone oxidoreductase</fullName>
        <ecNumber evidence="4">1.-.-.-</ecNumber>
    </submittedName>
</protein>
<dbReference type="EC" id="1.-.-.-" evidence="4"/>
<comment type="cofactor">
    <cofactor evidence="1">
        <name>FMN</name>
        <dbReference type="ChEBI" id="CHEBI:58210"/>
    </cofactor>
</comment>
<dbReference type="Pfam" id="PF03358">
    <property type="entry name" value="FMN_red"/>
    <property type="match status" value="1"/>
</dbReference>
<keyword evidence="2" id="KW-0288">FMN</keyword>
<keyword evidence="2" id="KW-0285">Flavoprotein</keyword>
<feature type="domain" description="NADPH-dependent FMN reductase-like" evidence="3">
    <location>
        <begin position="4"/>
        <end position="81"/>
    </location>
</feature>
<dbReference type="eggNOG" id="COG0431">
    <property type="taxonomic scope" value="Bacteria"/>
</dbReference>
<accession>A0A085JEX9</accession>
<name>A0A085JEX9_9GAMM</name>
<dbReference type="EMBL" id="JMPR01000035">
    <property type="protein sequence ID" value="KFD19025.1"/>
    <property type="molecule type" value="Genomic_DNA"/>
</dbReference>
<dbReference type="RefSeq" id="WP_051170746.1">
    <property type="nucleotide sequence ID" value="NZ_ATMJ01000021.1"/>
</dbReference>
<evidence type="ECO:0000313" key="5">
    <source>
        <dbReference type="Proteomes" id="UP000028602"/>
    </source>
</evidence>
<dbReference type="InterPro" id="IPR005025">
    <property type="entry name" value="FMN_Rdtase-like_dom"/>
</dbReference>
<gene>
    <name evidence="4" type="ORF">GTPT_2326</name>
</gene>
<dbReference type="PANTHER" id="PTHR30543">
    <property type="entry name" value="CHROMATE REDUCTASE"/>
    <property type="match status" value="1"/>
</dbReference>
<reference evidence="4 5" key="1">
    <citation type="submission" date="2014-05" db="EMBL/GenBank/DDBJ databases">
        <title>ATOL: Assembling a taxonomically balanced genome-scale reconstruction of the evolutionary history of the Enterobacteriaceae.</title>
        <authorList>
            <person name="Plunkett G.III."/>
            <person name="Neeno-Eckwall E.C."/>
            <person name="Glasner J.D."/>
            <person name="Perna N.T."/>
        </authorList>
    </citation>
    <scope>NUCLEOTIDE SEQUENCE [LARGE SCALE GENOMIC DNA]</scope>
    <source>
        <strain evidence="4 5">ATCC 33301</strain>
    </source>
</reference>